<dbReference type="STRING" id="145388.A0A0D2JUC3"/>
<keyword evidence="5" id="KW-1185">Reference proteome</keyword>
<dbReference type="Pfam" id="PF01344">
    <property type="entry name" value="Kelch_1"/>
    <property type="match status" value="3"/>
</dbReference>
<protein>
    <recommendedName>
        <fullName evidence="6">Kelch repeat-containing protein</fullName>
    </recommendedName>
</protein>
<dbReference type="InterPro" id="IPR006652">
    <property type="entry name" value="Kelch_1"/>
</dbReference>
<keyword evidence="3" id="KW-1133">Transmembrane helix</keyword>
<accession>A0A0D2JUC3</accession>
<reference evidence="4 5" key="1">
    <citation type="journal article" date="2013" name="BMC Genomics">
        <title>Reconstruction of the lipid metabolism for the microalga Monoraphidium neglectum from its genome sequence reveals characteristics suitable for biofuel production.</title>
        <authorList>
            <person name="Bogen C."/>
            <person name="Al-Dilaimi A."/>
            <person name="Albersmeier A."/>
            <person name="Wichmann J."/>
            <person name="Grundmann M."/>
            <person name="Rupp O."/>
            <person name="Lauersen K.J."/>
            <person name="Blifernez-Klassen O."/>
            <person name="Kalinowski J."/>
            <person name="Goesmann A."/>
            <person name="Mussgnug J.H."/>
            <person name="Kruse O."/>
        </authorList>
    </citation>
    <scope>NUCLEOTIDE SEQUENCE [LARGE SCALE GENOMIC DNA]</scope>
    <source>
        <strain evidence="4 5">SAG 48.87</strain>
    </source>
</reference>
<keyword evidence="2" id="KW-0677">Repeat</keyword>
<evidence type="ECO:0008006" key="6">
    <source>
        <dbReference type="Google" id="ProtNLM"/>
    </source>
</evidence>
<dbReference type="Gene3D" id="2.120.10.80">
    <property type="entry name" value="Kelch-type beta propeller"/>
    <property type="match status" value="2"/>
</dbReference>
<feature type="transmembrane region" description="Helical" evidence="3">
    <location>
        <begin position="34"/>
        <end position="56"/>
    </location>
</feature>
<dbReference type="RefSeq" id="XP_013901502.1">
    <property type="nucleotide sequence ID" value="XM_014046048.1"/>
</dbReference>
<dbReference type="InterPro" id="IPR015915">
    <property type="entry name" value="Kelch-typ_b-propeller"/>
</dbReference>
<evidence type="ECO:0000313" key="5">
    <source>
        <dbReference type="Proteomes" id="UP000054498"/>
    </source>
</evidence>
<proteinExistence type="predicted"/>
<dbReference type="KEGG" id="mng:MNEG_5478"/>
<evidence type="ECO:0000256" key="3">
    <source>
        <dbReference type="SAM" id="Phobius"/>
    </source>
</evidence>
<evidence type="ECO:0000256" key="1">
    <source>
        <dbReference type="ARBA" id="ARBA00022441"/>
    </source>
</evidence>
<dbReference type="OrthoDB" id="523959at2759"/>
<dbReference type="GeneID" id="25738355"/>
<dbReference type="AlphaFoldDB" id="A0A0D2JUC3"/>
<dbReference type="SUPFAM" id="SSF117281">
    <property type="entry name" value="Kelch motif"/>
    <property type="match status" value="1"/>
</dbReference>
<dbReference type="EMBL" id="KK101038">
    <property type="protein sequence ID" value="KIZ02483.1"/>
    <property type="molecule type" value="Genomic_DNA"/>
</dbReference>
<dbReference type="Proteomes" id="UP000054498">
    <property type="component" value="Unassembled WGS sequence"/>
</dbReference>
<keyword evidence="1" id="KW-0880">Kelch repeat</keyword>
<keyword evidence="3" id="KW-0472">Membrane</keyword>
<dbReference type="PANTHER" id="PTHR46344:SF27">
    <property type="entry name" value="KELCH REPEAT SUPERFAMILY PROTEIN"/>
    <property type="match status" value="1"/>
</dbReference>
<name>A0A0D2JUC3_9CHLO</name>
<keyword evidence="3" id="KW-0812">Transmembrane</keyword>
<evidence type="ECO:0000256" key="2">
    <source>
        <dbReference type="ARBA" id="ARBA00022737"/>
    </source>
</evidence>
<gene>
    <name evidence="4" type="ORF">MNEG_5478</name>
</gene>
<evidence type="ECO:0000313" key="4">
    <source>
        <dbReference type="EMBL" id="KIZ02483.1"/>
    </source>
</evidence>
<organism evidence="4 5">
    <name type="scientific">Monoraphidium neglectum</name>
    <dbReference type="NCBI Taxonomy" id="145388"/>
    <lineage>
        <taxon>Eukaryota</taxon>
        <taxon>Viridiplantae</taxon>
        <taxon>Chlorophyta</taxon>
        <taxon>core chlorophytes</taxon>
        <taxon>Chlorophyceae</taxon>
        <taxon>CS clade</taxon>
        <taxon>Sphaeropleales</taxon>
        <taxon>Selenastraceae</taxon>
        <taxon>Monoraphidium</taxon>
    </lineage>
</organism>
<dbReference type="PANTHER" id="PTHR46344">
    <property type="entry name" value="OS02G0202900 PROTEIN"/>
    <property type="match status" value="1"/>
</dbReference>
<dbReference type="SMART" id="SM00612">
    <property type="entry name" value="Kelch"/>
    <property type="match status" value="5"/>
</dbReference>
<sequence>MELADKKASDAAGLTDGAGVTAGGARRRRRCNPAIILGSLGFALGLISLIFAIYAATVARKGLTAANSGGGTGAVLSTDPRRGPAGAAFDGGLFAGSGYFAPMRPMKYSRSDFRASPVGNDIYLTGGLTNEAAPIPGDANSTVAKPTGRAIPNLVRYDTYTGAARELAPMPEPRTRHAAAVYGNNIYIMGGLTDVSDPDKHDPAGTVLVYDVTKGTWSTLPGRLTTPRTDACATAIDGKIYLMGGWAANYSAQLGGEVLDLKTGAWSPLPDGMIKRGDCECAALDDCVFVVGGWGPEDFSNVSECYHPSKGAWSRRADMPRPRGDFAAELLPGGRVLVLGGESGLPGKQGSNEHAMHHVDLYDFGDDVWTRKAPLPEARFRFDAAHVDQRVYVYGGQPTCTNSPKDNEALGRQPCVKVALDSTYVFLDIDHPNTYLYTKQ</sequence>